<dbReference type="CDD" id="cd02440">
    <property type="entry name" value="AdoMet_MTases"/>
    <property type="match status" value="1"/>
</dbReference>
<name>A0A3G8JPH2_9ACTN</name>
<dbReference type="Pfam" id="PF08241">
    <property type="entry name" value="Methyltransf_11"/>
    <property type="match status" value="1"/>
</dbReference>
<gene>
    <name evidence="2" type="ORF">D7316_03592</name>
</gene>
<dbReference type="Gene3D" id="3.40.50.150">
    <property type="entry name" value="Vaccinia Virus protein VP39"/>
    <property type="match status" value="1"/>
</dbReference>
<dbReference type="KEGG" id="gom:D7316_03592"/>
<keyword evidence="3" id="KW-1185">Reference proteome</keyword>
<reference evidence="2 3" key="1">
    <citation type="submission" date="2018-11" db="EMBL/GenBank/DDBJ databases">
        <title>Gordonia insulae sp. nov., isolated from an island soil.</title>
        <authorList>
            <person name="Kim Y.S."/>
            <person name="Kim S.B."/>
        </authorList>
    </citation>
    <scope>NUCLEOTIDE SEQUENCE [LARGE SCALE GENOMIC DNA]</scope>
    <source>
        <strain evidence="2 3">MMS17-SY073</strain>
    </source>
</reference>
<dbReference type="RefSeq" id="WP_124709418.1">
    <property type="nucleotide sequence ID" value="NZ_CP033972.1"/>
</dbReference>
<protein>
    <recommendedName>
        <fullName evidence="1">Methyltransferase type 11 domain-containing protein</fullName>
    </recommendedName>
</protein>
<dbReference type="EMBL" id="CP033972">
    <property type="protein sequence ID" value="AZG46987.1"/>
    <property type="molecule type" value="Genomic_DNA"/>
</dbReference>
<dbReference type="InterPro" id="IPR029063">
    <property type="entry name" value="SAM-dependent_MTases_sf"/>
</dbReference>
<dbReference type="SUPFAM" id="SSF53335">
    <property type="entry name" value="S-adenosyl-L-methionine-dependent methyltransferases"/>
    <property type="match status" value="1"/>
</dbReference>
<dbReference type="InterPro" id="IPR013216">
    <property type="entry name" value="Methyltransf_11"/>
</dbReference>
<organism evidence="2 3">
    <name type="scientific">Gordonia insulae</name>
    <dbReference type="NCBI Taxonomy" id="2420509"/>
    <lineage>
        <taxon>Bacteria</taxon>
        <taxon>Bacillati</taxon>
        <taxon>Actinomycetota</taxon>
        <taxon>Actinomycetes</taxon>
        <taxon>Mycobacteriales</taxon>
        <taxon>Gordoniaceae</taxon>
        <taxon>Gordonia</taxon>
    </lineage>
</organism>
<dbReference type="Proteomes" id="UP000271469">
    <property type="component" value="Chromosome"/>
</dbReference>
<proteinExistence type="predicted"/>
<evidence type="ECO:0000259" key="1">
    <source>
        <dbReference type="Pfam" id="PF08241"/>
    </source>
</evidence>
<evidence type="ECO:0000313" key="2">
    <source>
        <dbReference type="EMBL" id="AZG46987.1"/>
    </source>
</evidence>
<feature type="domain" description="Methyltransferase type 11" evidence="1">
    <location>
        <begin position="37"/>
        <end position="113"/>
    </location>
</feature>
<dbReference type="GO" id="GO:0008757">
    <property type="term" value="F:S-adenosylmethionine-dependent methyltransferase activity"/>
    <property type="evidence" value="ECO:0007669"/>
    <property type="project" value="InterPro"/>
</dbReference>
<accession>A0A3G8JPH2</accession>
<evidence type="ECO:0000313" key="3">
    <source>
        <dbReference type="Proteomes" id="UP000271469"/>
    </source>
</evidence>
<sequence>MADYDAIGTTYSTTRRADPRIAARITEALSGTASVADVGAGAGSYEPAQTVIAVEPSSVMIAQRRHDAAPAVRAVAEMLPLRTYSVDGAIAVLTVHHWHDVDRGLAELVRIARHRIVILTWDHHVFRDFWLVRDYLPAAARTDGRLSVPINRLTSLPGRVSVTPVPIPHDCVDGFGGAFWRRPEAYLDRTVQAGMSMLALTPRSQLHEGLSRLREDIASGRWSDRYPELAARSEYDAGYRLIVAEF</sequence>
<dbReference type="OrthoDB" id="9809391at2"/>
<dbReference type="AlphaFoldDB" id="A0A3G8JPH2"/>